<dbReference type="Proteomes" id="UP000220214">
    <property type="component" value="Chromosome 10"/>
</dbReference>
<dbReference type="EMBL" id="LT614636">
    <property type="protein sequence ID" value="SCN25965.1"/>
    <property type="molecule type" value="Genomic_DNA"/>
</dbReference>
<feature type="compositionally biased region" description="Basic residues" evidence="1">
    <location>
        <begin position="475"/>
        <end position="489"/>
    </location>
</feature>
<evidence type="ECO:0000313" key="2">
    <source>
        <dbReference type="EMBL" id="SCL94199.1"/>
    </source>
</evidence>
<organism evidence="2 5">
    <name type="scientific">Plasmodium berghei</name>
    <dbReference type="NCBI Taxonomy" id="5821"/>
    <lineage>
        <taxon>Eukaryota</taxon>
        <taxon>Sar</taxon>
        <taxon>Alveolata</taxon>
        <taxon>Apicomplexa</taxon>
        <taxon>Aconoidasida</taxon>
        <taxon>Haemosporida</taxon>
        <taxon>Plasmodiidae</taxon>
        <taxon>Plasmodium</taxon>
        <taxon>Plasmodium (Vinckeia)</taxon>
    </lineage>
</organism>
<dbReference type="Proteomes" id="UP000516480">
    <property type="component" value="Chromosome 10"/>
</dbReference>
<feature type="region of interest" description="Disordered" evidence="1">
    <location>
        <begin position="1294"/>
        <end position="1333"/>
    </location>
</feature>
<proteinExistence type="predicted"/>
<feature type="region of interest" description="Disordered" evidence="1">
    <location>
        <begin position="458"/>
        <end position="499"/>
    </location>
</feature>
<protein>
    <submittedName>
        <fullName evidence="2">Uncharacterized protein</fullName>
    </submittedName>
</protein>
<gene>
    <name evidence="3" type="ORF">PBNK65E_000225400</name>
    <name evidence="2" type="ORF">PBNK65NY_000224300</name>
</gene>
<feature type="region of interest" description="Disordered" evidence="1">
    <location>
        <begin position="185"/>
        <end position="206"/>
    </location>
</feature>
<evidence type="ECO:0000256" key="1">
    <source>
        <dbReference type="SAM" id="MobiDB-lite"/>
    </source>
</evidence>
<evidence type="ECO:0000313" key="5">
    <source>
        <dbReference type="Proteomes" id="UP000516480"/>
    </source>
</evidence>
<sequence length="1753" mass="206501">MNMKDWKNNSFTYNEGGEMNISMNPSKENKSCIDSNKKEKKSIFEKYFEFLNNDMNPNKEIEKTNNDISNNSSHSNEIDCNGTNESTFYEIKSSREFIKGSLLNFGSYSENVVSSKMSFYSIYEYTDDNEDIDCKIEDNEQEHTTILMKNKSYLSLPNKEILPEYKDNNDYMHIYDTDHIYSDEKSDHNVSDDNINGDKPNEESITKEMGNPQKMVHNNVEEKKKYKWLQKKLLKKKFNLICRHKIKNEISKFQYLGIISILNKKYAYIVVNKKIVFKNKTNNKNESFFKRKTISKNIIPNKYSLFCKFSKKKAYNVLKTYKINRQYFFTYLHLSMLQKYYKKKIVTYKGVKKTILNKSDSVIISKNEQQNEIDIYNNNSDILCTSHPPIQNESNISEKTSILENTIRKITNEKYDDKNSPKKLMKNNNKGRKKKTTKKNYNVASGKANIYFEGTKKFSDNENINDSSKQETNNKKKRKNKKKKRKKNKQNQNSNNKQMTAFYIFDNKEKCNHEMSINSNDLKYYINYYQEEKTINNNSKYSYFSQQIIIPPSKDENATDYKKNIYNSEKANSNISLNMIKINKSHISCDGYPTSDEDMDIFINNDMSDSKNGDYKVKNNNQDNNFIGIINVKNSQYADIEQLSKTIDKNIINKYSDSKYNIDEYTSGSYEHYNKYNLETNKKSNLVIYSEIYKNNDAYKENCNFGKSFENILKEENENSNLIHQINNESYQSLYNYKKTKYRKIVNSEEDIENNLENEIKRTIEELFKAFPEQFFLNDLYEEQPQKTTIQSENIIIRKNDQDNQIMYKNYENIEITTTIENHSMGYVQNEMSTESQRFVKFIEKDKQHIIRKTKIQGKVSRKKFDGLTKKNTQIMGKKIQKDNKQKFHMKGKFFLNAKTWKNNKRNKYPSNCEEIKESYKNENDDTKKIEENPININNEKLFVNKMSQSEDSQKNEDMETKGILLSSTQNFPNLNNQVPIQKESGVMHDINMDECKKKHEDIVEKLPRTLVGGQNVDSVIYSNGVDANNDEQVDKDNTNDNKIYNYHHMITQMNENNMSCSNSEETIDQYSDACNIDEIHQGLGQENKINTLEKKCQIGEEKTEKTKTIRFYDHIEVCEVEKLGKNTASEESAIVKKLKKKKKKKKKSKDLQIYNISVFDKYIVPLIMYMNEKKQKNVHHNHILAKLIEYYIACILKFGKLHQYITQIYDNQHFINNLYIMNKKLIWEFYLKVIVIMKKKELALNIKIKNSISLIVDYKMKAIQIEKENLQICRTVKINKQIYQQNIAQKIDKSNSAANETPEVDNTSKTCHKSIPPKESENINLSPNSNQNNIKQSLKKNVIDYSKAGSNSTTKFVSYNNKIKKETTKKYISINLMDANKISNKQNQHAINMNCETNGNLFDVKNSMNNHIKTYNTSQNHNIYDYTCIGNINILRTPLYIHDSCNANINILNTYDMNRIDLQNMKFKKNMLMNNNKTMIQHCQSNEGTYNPPKKNIIKVNASKLVYPHANKPYNIEMRQCEQLNKNTKNVDKKNYLNRKDAKNYKNKINNTYEKRDGYIDTKLCSNVKNKTLTFDRKLAEAKIKNDLPVSTNTTKINKIIPKISFFKRVFFPCSFFNNVINDTKKIKYNKNCENKKIQNKMNVKNIYTRGTTINMNKYNLKVKKIVFHKKRKISKINKIIQQTNKYLEIFNSQSLSLFNSLCNNNYFNCLPLKNKNIESFHISFLDSLPNHHKSRVSYIQNTENMCIYKDF</sequence>
<dbReference type="VEuPathDB" id="PlasmoDB:PBANKA_1008600"/>
<feature type="compositionally biased region" description="Basic residues" evidence="1">
    <location>
        <begin position="421"/>
        <end position="438"/>
    </location>
</feature>
<reference evidence="2 5" key="1">
    <citation type="submission" date="2016-08" db="EMBL/GenBank/DDBJ databases">
        <authorList>
            <consortium name="Pathogen Informatics"/>
        </authorList>
    </citation>
    <scope>NUCLEOTIDE SEQUENCE [LARGE SCALE GENOMIC DNA]</scope>
    <source>
        <strain evidence="2 5">NK65 ny</strain>
        <strain evidence="3 4">NK65e</strain>
    </source>
</reference>
<feature type="compositionally biased region" description="Polar residues" evidence="1">
    <location>
        <begin position="1294"/>
        <end position="1310"/>
    </location>
</feature>
<feature type="region of interest" description="Disordered" evidence="1">
    <location>
        <begin position="413"/>
        <end position="442"/>
    </location>
</feature>
<name>A0A1C6WWK0_PLABE</name>
<dbReference type="EMBL" id="LT608146">
    <property type="protein sequence ID" value="SCL94199.1"/>
    <property type="molecule type" value="Genomic_DNA"/>
</dbReference>
<accession>A0A1C6WWK0</accession>
<evidence type="ECO:0000313" key="3">
    <source>
        <dbReference type="EMBL" id="SCN25965.1"/>
    </source>
</evidence>
<feature type="compositionally biased region" description="Low complexity" evidence="1">
    <location>
        <begin position="1323"/>
        <end position="1333"/>
    </location>
</feature>
<evidence type="ECO:0000313" key="4">
    <source>
        <dbReference type="Proteomes" id="UP000220214"/>
    </source>
</evidence>